<accession>A0ABD3T7S1</accession>
<evidence type="ECO:0000256" key="1">
    <source>
        <dbReference type="ARBA" id="ARBA00006643"/>
    </source>
</evidence>
<dbReference type="AlphaFoldDB" id="A0ABD3T7S1"/>
<comment type="caution">
    <text evidence="4">The sequence shown here is derived from an EMBL/GenBank/DDBJ whole genome shotgun (WGS) entry which is preliminary data.</text>
</comment>
<evidence type="ECO:0008006" key="6">
    <source>
        <dbReference type="Google" id="ProtNLM"/>
    </source>
</evidence>
<dbReference type="PROSITE" id="PS51375">
    <property type="entry name" value="PPR"/>
    <property type="match status" value="3"/>
</dbReference>
<dbReference type="Gene3D" id="1.25.40.10">
    <property type="entry name" value="Tetratricopeptide repeat domain"/>
    <property type="match status" value="3"/>
</dbReference>
<feature type="repeat" description="PPR" evidence="3">
    <location>
        <begin position="386"/>
        <end position="420"/>
    </location>
</feature>
<dbReference type="InterPro" id="IPR011990">
    <property type="entry name" value="TPR-like_helical_dom_sf"/>
</dbReference>
<protein>
    <recommendedName>
        <fullName evidence="6">Pentatricopeptide repeat-containing protein</fullName>
    </recommendedName>
</protein>
<dbReference type="InterPro" id="IPR046848">
    <property type="entry name" value="E_motif"/>
</dbReference>
<keyword evidence="5" id="KW-1185">Reference proteome</keyword>
<evidence type="ECO:0000256" key="3">
    <source>
        <dbReference type="PROSITE-ProRule" id="PRU00708"/>
    </source>
</evidence>
<dbReference type="NCBIfam" id="TIGR00756">
    <property type="entry name" value="PPR"/>
    <property type="match status" value="3"/>
</dbReference>
<comment type="similarity">
    <text evidence="1">Belongs to the PPR family. PCMP-H subfamily.</text>
</comment>
<dbReference type="FunFam" id="1.25.40.10:FF:000427">
    <property type="entry name" value="Pentatricopeptide repeat-containing protein chloroplastic"/>
    <property type="match status" value="1"/>
</dbReference>
<evidence type="ECO:0000313" key="4">
    <source>
        <dbReference type="EMBL" id="KAL3832984.1"/>
    </source>
</evidence>
<dbReference type="Proteomes" id="UP001634393">
    <property type="component" value="Unassembled WGS sequence"/>
</dbReference>
<dbReference type="PANTHER" id="PTHR47926:SF537">
    <property type="entry name" value="PENTACOTRIPEPTIDE-REPEAT REGION OF PRORP DOMAIN-CONTAINING PROTEIN"/>
    <property type="match status" value="1"/>
</dbReference>
<organism evidence="4 5">
    <name type="scientific">Penstemon smallii</name>
    <dbReference type="NCBI Taxonomy" id="265156"/>
    <lineage>
        <taxon>Eukaryota</taxon>
        <taxon>Viridiplantae</taxon>
        <taxon>Streptophyta</taxon>
        <taxon>Embryophyta</taxon>
        <taxon>Tracheophyta</taxon>
        <taxon>Spermatophyta</taxon>
        <taxon>Magnoliopsida</taxon>
        <taxon>eudicotyledons</taxon>
        <taxon>Gunneridae</taxon>
        <taxon>Pentapetalae</taxon>
        <taxon>asterids</taxon>
        <taxon>lamiids</taxon>
        <taxon>Lamiales</taxon>
        <taxon>Plantaginaceae</taxon>
        <taxon>Cheloneae</taxon>
        <taxon>Penstemon</taxon>
    </lineage>
</organism>
<feature type="repeat" description="PPR" evidence="3">
    <location>
        <begin position="184"/>
        <end position="218"/>
    </location>
</feature>
<feature type="repeat" description="PPR" evidence="3">
    <location>
        <begin position="285"/>
        <end position="319"/>
    </location>
</feature>
<dbReference type="Pfam" id="PF20431">
    <property type="entry name" value="E_motif"/>
    <property type="match status" value="1"/>
</dbReference>
<dbReference type="Pfam" id="PF01535">
    <property type="entry name" value="PPR"/>
    <property type="match status" value="4"/>
</dbReference>
<dbReference type="EMBL" id="JBJXBP010000004">
    <property type="protein sequence ID" value="KAL3832984.1"/>
    <property type="molecule type" value="Genomic_DNA"/>
</dbReference>
<dbReference type="InterPro" id="IPR002885">
    <property type="entry name" value="PPR_rpt"/>
</dbReference>
<dbReference type="FunFam" id="1.25.40.10:FF:000184">
    <property type="entry name" value="Pentatricopeptide repeat-containing protein, chloroplastic"/>
    <property type="match status" value="1"/>
</dbReference>
<gene>
    <name evidence="4" type="ORF">ACJIZ3_007720</name>
</gene>
<evidence type="ECO:0000256" key="2">
    <source>
        <dbReference type="ARBA" id="ARBA00022737"/>
    </source>
</evidence>
<dbReference type="PANTHER" id="PTHR47926">
    <property type="entry name" value="PENTATRICOPEPTIDE REPEAT-CONTAINING PROTEIN"/>
    <property type="match status" value="1"/>
</dbReference>
<name>A0ABD3T7S1_9LAMI</name>
<dbReference type="InterPro" id="IPR046960">
    <property type="entry name" value="PPR_At4g14850-like_plant"/>
</dbReference>
<sequence length="613" mass="69191">MIILSSVSFTPNDLSFSHKLNSCKSIKQIKQVHSLIIKTNSSLQIQQILFNKIQSLCISFSPSTDLSYIYTLFHHLPNPDISVYNDLIRCFTGSRSNESSFVALLLYRDLVENGFVGNSYTYPFVLKACSQLLALKEGQMVHASVTKNGFVLDLYVVNTLMRFYGVCGRVVDARKVFDESPERDLVSWTALIQGYVDSGFCLEGVKVFFDMCEVGVNADEKVMSIVLSACAKLGDLSLGKKLHKYMCNHGLNFDVFVSNALLDMYLKCGDSKSAHMVFNQMPIKNVVSWNSMIYGLSQSGYYKEALDMFWKMRIERVDPDEVTLVGILNSCANLGVFEVGKWVHAYVDKNRITVEGYIGNALIDMYAKCGSIDGALKVFNSIKSKDVYSYSTIIMGLAMHGKATPALKLFHEMCEIGIEPNEVTFISILTVCCHAGLLDEGQKHFANMSKEFNLKPQTEHYGIMVDLLGRAGMINEAYEFVKNMPMEPDKVIWGSLLGACRVHGKLELAERVMKKLVKVDHEKDGAYVLMSNIYASEMKWKNVFRIRKEMREGKVRKVPGCSSIELDGVVYEFRKGDKAYSKAKEVYMLLNTMTHHLYDSGYVINDYEYVGQF</sequence>
<evidence type="ECO:0000313" key="5">
    <source>
        <dbReference type="Proteomes" id="UP001634393"/>
    </source>
</evidence>
<proteinExistence type="inferred from homology"/>
<dbReference type="Pfam" id="PF13041">
    <property type="entry name" value="PPR_2"/>
    <property type="match status" value="2"/>
</dbReference>
<keyword evidence="2" id="KW-0677">Repeat</keyword>
<reference evidence="4 5" key="1">
    <citation type="submission" date="2024-12" db="EMBL/GenBank/DDBJ databases">
        <title>The unique morphological basis and parallel evolutionary history of personate flowers in Penstemon.</title>
        <authorList>
            <person name="Depatie T.H."/>
            <person name="Wessinger C.A."/>
        </authorList>
    </citation>
    <scope>NUCLEOTIDE SEQUENCE [LARGE SCALE GENOMIC DNA]</scope>
    <source>
        <strain evidence="4">WTNN_2</strain>
        <tissue evidence="4">Leaf</tissue>
    </source>
</reference>
<dbReference type="FunFam" id="1.25.40.10:FF:000333">
    <property type="entry name" value="Pentatricopeptide repeat-containing protein"/>
    <property type="match status" value="1"/>
</dbReference>